<dbReference type="EMBL" id="JAJNEC010000005">
    <property type="protein sequence ID" value="MCD2424343.1"/>
    <property type="molecule type" value="Genomic_DNA"/>
</dbReference>
<proteinExistence type="predicted"/>
<feature type="region of interest" description="Disordered" evidence="1">
    <location>
        <begin position="208"/>
        <end position="228"/>
    </location>
</feature>
<keyword evidence="2" id="KW-0472">Membrane</keyword>
<keyword evidence="2" id="KW-0812">Transmembrane</keyword>
<dbReference type="RefSeq" id="WP_231005977.1">
    <property type="nucleotide sequence ID" value="NZ_JAJNEC010000005.1"/>
</dbReference>
<evidence type="ECO:0000256" key="2">
    <source>
        <dbReference type="SAM" id="Phobius"/>
    </source>
</evidence>
<evidence type="ECO:0000313" key="4">
    <source>
        <dbReference type="Proteomes" id="UP001199816"/>
    </source>
</evidence>
<evidence type="ECO:0000256" key="1">
    <source>
        <dbReference type="SAM" id="MobiDB-lite"/>
    </source>
</evidence>
<feature type="transmembrane region" description="Helical" evidence="2">
    <location>
        <begin position="118"/>
        <end position="138"/>
    </location>
</feature>
<name>A0ABS8PVN5_9BACT</name>
<sequence>MEEKIKTEEKESVLFVLNEFSERYQENNKNIAALTGEVKEQHGKIQQVIENQQQQKLTENNTAVIVQKEAERFERIISKQNFPAKEIEALRRELSAVRERLAEPLIQKLEHYHHVHKIIIATGVLFIAVCLLCCGWYNTFQRLGQFQENDTKYRLIRLDTALVPMQRYLDKVDQIYTCNPKLRDSVIAQEKENKRNMERLEKAYRMNQEAEKLRSGVKQRQKSVGTNK</sequence>
<evidence type="ECO:0000313" key="3">
    <source>
        <dbReference type="EMBL" id="MCD2424343.1"/>
    </source>
</evidence>
<accession>A0ABS8PVN5</accession>
<organism evidence="3 4">
    <name type="scientific">Niabella pedocola</name>
    <dbReference type="NCBI Taxonomy" id="1752077"/>
    <lineage>
        <taxon>Bacteria</taxon>
        <taxon>Pseudomonadati</taxon>
        <taxon>Bacteroidota</taxon>
        <taxon>Chitinophagia</taxon>
        <taxon>Chitinophagales</taxon>
        <taxon>Chitinophagaceae</taxon>
        <taxon>Niabella</taxon>
    </lineage>
</organism>
<keyword evidence="4" id="KW-1185">Reference proteome</keyword>
<dbReference type="Proteomes" id="UP001199816">
    <property type="component" value="Unassembled WGS sequence"/>
</dbReference>
<comment type="caution">
    <text evidence="3">The sequence shown here is derived from an EMBL/GenBank/DDBJ whole genome shotgun (WGS) entry which is preliminary data.</text>
</comment>
<gene>
    <name evidence="3" type="ORF">LQ567_16305</name>
</gene>
<reference evidence="3 4" key="1">
    <citation type="submission" date="2021-11" db="EMBL/GenBank/DDBJ databases">
        <title>Genomic of Niabella pedocola.</title>
        <authorList>
            <person name="Wu T."/>
        </authorList>
    </citation>
    <scope>NUCLEOTIDE SEQUENCE [LARGE SCALE GENOMIC DNA]</scope>
    <source>
        <strain evidence="3 4">JCM 31011</strain>
    </source>
</reference>
<protein>
    <submittedName>
        <fullName evidence="3">Uncharacterized protein</fullName>
    </submittedName>
</protein>
<keyword evidence="2" id="KW-1133">Transmembrane helix</keyword>